<dbReference type="PROSITE" id="PS51123">
    <property type="entry name" value="OMPA_2"/>
    <property type="match status" value="1"/>
</dbReference>
<feature type="domain" description="OmpA-like" evidence="6">
    <location>
        <begin position="148"/>
        <end position="263"/>
    </location>
</feature>
<dbReference type="PRINTS" id="PR01021">
    <property type="entry name" value="OMPADOMAIN"/>
</dbReference>
<evidence type="ECO:0000256" key="5">
    <source>
        <dbReference type="SAM" id="SignalP"/>
    </source>
</evidence>
<keyword evidence="8" id="KW-1185">Reference proteome</keyword>
<evidence type="ECO:0000256" key="2">
    <source>
        <dbReference type="ARBA" id="ARBA00023136"/>
    </source>
</evidence>
<organism evidence="7 8">
    <name type="scientific">Pseudothauera lacus</name>
    <dbReference type="NCBI Taxonomy" id="2136175"/>
    <lineage>
        <taxon>Bacteria</taxon>
        <taxon>Pseudomonadati</taxon>
        <taxon>Pseudomonadota</taxon>
        <taxon>Betaproteobacteria</taxon>
        <taxon>Rhodocyclales</taxon>
        <taxon>Zoogloeaceae</taxon>
        <taxon>Pseudothauera</taxon>
    </lineage>
</organism>
<dbReference type="GO" id="GO:0009279">
    <property type="term" value="C:cell outer membrane"/>
    <property type="evidence" value="ECO:0007669"/>
    <property type="project" value="UniProtKB-SubCell"/>
</dbReference>
<dbReference type="PANTHER" id="PTHR30329">
    <property type="entry name" value="STATOR ELEMENT OF FLAGELLAR MOTOR COMPLEX"/>
    <property type="match status" value="1"/>
</dbReference>
<comment type="subcellular location">
    <subcellularLocation>
        <location evidence="1">Cell outer membrane</location>
    </subcellularLocation>
</comment>
<evidence type="ECO:0000256" key="3">
    <source>
        <dbReference type="ARBA" id="ARBA00023237"/>
    </source>
</evidence>
<dbReference type="InterPro" id="IPR006665">
    <property type="entry name" value="OmpA-like"/>
</dbReference>
<evidence type="ECO:0000259" key="6">
    <source>
        <dbReference type="PROSITE" id="PS51123"/>
    </source>
</evidence>
<dbReference type="Gene3D" id="3.40.1520.20">
    <property type="match status" value="1"/>
</dbReference>
<dbReference type="Pfam" id="PF04972">
    <property type="entry name" value="BON"/>
    <property type="match status" value="1"/>
</dbReference>
<dbReference type="InterPro" id="IPR006664">
    <property type="entry name" value="OMP_bac"/>
</dbReference>
<gene>
    <name evidence="7" type="ORF">C8261_11500</name>
</gene>
<proteinExistence type="predicted"/>
<dbReference type="OrthoDB" id="9782229at2"/>
<feature type="signal peptide" evidence="5">
    <location>
        <begin position="1"/>
        <end position="25"/>
    </location>
</feature>
<evidence type="ECO:0000313" key="8">
    <source>
        <dbReference type="Proteomes" id="UP000241193"/>
    </source>
</evidence>
<dbReference type="Proteomes" id="UP000241193">
    <property type="component" value="Unassembled WGS sequence"/>
</dbReference>
<sequence length="263" mass="27357">MSMKQRIGLVAALCAGLLASAPGFASPAAAATGNEPIVVSGTVPDEAARAAIIGQLARLYGGRHIVDQLEVGGVTPPPNWAANVTRALTPAITEIRQGQIRFDGTQVSLSGQIPSAAKRQQLATDIAAALNPSYTVNNALVVKEDGQAVLDSTLGNRVVEFEVGSATLTPAGVNILDEMVAAILRVDPPAIQIVGHTDSTGERLANIGLSLSRANTVRDYLVSRGIPAERLTALGAGPDNPVVSNDTAEGRSRNRRIEFNIMQ</sequence>
<feature type="chain" id="PRO_5015678286" evidence="5">
    <location>
        <begin position="26"/>
        <end position="263"/>
    </location>
</feature>
<comment type="caution">
    <text evidence="7">The sequence shown here is derived from an EMBL/GenBank/DDBJ whole genome shotgun (WGS) entry which is preliminary data.</text>
</comment>
<dbReference type="Gene3D" id="3.30.1330.60">
    <property type="entry name" value="OmpA-like domain"/>
    <property type="match status" value="1"/>
</dbReference>
<evidence type="ECO:0000313" key="7">
    <source>
        <dbReference type="EMBL" id="PTD95901.1"/>
    </source>
</evidence>
<dbReference type="EMBL" id="PZKC01000009">
    <property type="protein sequence ID" value="PTD95901.1"/>
    <property type="molecule type" value="Genomic_DNA"/>
</dbReference>
<reference evidence="7 8" key="1">
    <citation type="submission" date="2018-03" db="EMBL/GenBank/DDBJ databases">
        <authorList>
            <person name="Keele B.F."/>
        </authorList>
    </citation>
    <scope>NUCLEOTIDE SEQUENCE [LARGE SCALE GENOMIC DNA]</scope>
    <source>
        <strain evidence="7 8">D20</strain>
    </source>
</reference>
<keyword evidence="5" id="KW-0732">Signal</keyword>
<evidence type="ECO:0000256" key="4">
    <source>
        <dbReference type="PROSITE-ProRule" id="PRU00473"/>
    </source>
</evidence>
<dbReference type="InterPro" id="IPR036737">
    <property type="entry name" value="OmpA-like_sf"/>
</dbReference>
<dbReference type="PANTHER" id="PTHR30329:SF21">
    <property type="entry name" value="LIPOPROTEIN YIAD-RELATED"/>
    <property type="match status" value="1"/>
</dbReference>
<dbReference type="InterPro" id="IPR050330">
    <property type="entry name" value="Bact_OuterMem_StrucFunc"/>
</dbReference>
<dbReference type="Pfam" id="PF00691">
    <property type="entry name" value="OmpA"/>
    <property type="match status" value="1"/>
</dbReference>
<protein>
    <submittedName>
        <fullName evidence="7">Cell envelope biogenesis protein OmpA</fullName>
    </submittedName>
</protein>
<dbReference type="PRINTS" id="PR01023">
    <property type="entry name" value="NAFLGMOTY"/>
</dbReference>
<reference evidence="7 8" key="2">
    <citation type="submission" date="2018-04" db="EMBL/GenBank/DDBJ databases">
        <title>Thauera lacus sp. nov., isolated from an saline lake in Inner Mongolia, China.</title>
        <authorList>
            <person name="Liang Q.-Y."/>
        </authorList>
    </citation>
    <scope>NUCLEOTIDE SEQUENCE [LARGE SCALE GENOMIC DNA]</scope>
    <source>
        <strain evidence="7 8">D20</strain>
    </source>
</reference>
<name>A0A2T4IDP7_9RHOO</name>
<keyword evidence="2 4" id="KW-0472">Membrane</keyword>
<keyword evidence="3" id="KW-0998">Cell outer membrane</keyword>
<accession>A0A2T4IDP7</accession>
<dbReference type="InterPro" id="IPR007055">
    <property type="entry name" value="BON_dom"/>
</dbReference>
<dbReference type="AlphaFoldDB" id="A0A2T4IDP7"/>
<dbReference type="SUPFAM" id="SSF103088">
    <property type="entry name" value="OmpA-like"/>
    <property type="match status" value="1"/>
</dbReference>
<evidence type="ECO:0000256" key="1">
    <source>
        <dbReference type="ARBA" id="ARBA00004442"/>
    </source>
</evidence>
<dbReference type="CDD" id="cd07185">
    <property type="entry name" value="OmpA_C-like"/>
    <property type="match status" value="1"/>
</dbReference>